<gene>
    <name evidence="2" type="ORF">CONCODRAFT_71311</name>
</gene>
<name>A0A137P404_CONC2</name>
<evidence type="ECO:0000313" key="3">
    <source>
        <dbReference type="Proteomes" id="UP000070444"/>
    </source>
</evidence>
<protein>
    <submittedName>
        <fullName evidence="2">Uncharacterized protein</fullName>
    </submittedName>
</protein>
<feature type="compositionally biased region" description="Low complexity" evidence="1">
    <location>
        <begin position="97"/>
        <end position="137"/>
    </location>
</feature>
<evidence type="ECO:0000313" key="2">
    <source>
        <dbReference type="EMBL" id="KXN69669.1"/>
    </source>
</evidence>
<evidence type="ECO:0000256" key="1">
    <source>
        <dbReference type="SAM" id="MobiDB-lite"/>
    </source>
</evidence>
<feature type="region of interest" description="Disordered" evidence="1">
    <location>
        <begin position="80"/>
        <end position="147"/>
    </location>
</feature>
<feature type="region of interest" description="Disordered" evidence="1">
    <location>
        <begin position="304"/>
        <end position="341"/>
    </location>
</feature>
<proteinExistence type="predicted"/>
<accession>A0A137P404</accession>
<dbReference type="EMBL" id="KQ964527">
    <property type="protein sequence ID" value="KXN69669.1"/>
    <property type="molecule type" value="Genomic_DNA"/>
</dbReference>
<organism evidence="2 3">
    <name type="scientific">Conidiobolus coronatus (strain ATCC 28846 / CBS 209.66 / NRRL 28638)</name>
    <name type="common">Delacroixia coronata</name>
    <dbReference type="NCBI Taxonomy" id="796925"/>
    <lineage>
        <taxon>Eukaryota</taxon>
        <taxon>Fungi</taxon>
        <taxon>Fungi incertae sedis</taxon>
        <taxon>Zoopagomycota</taxon>
        <taxon>Entomophthoromycotina</taxon>
        <taxon>Entomophthoromycetes</taxon>
        <taxon>Entomophthorales</taxon>
        <taxon>Ancylistaceae</taxon>
        <taxon>Conidiobolus</taxon>
    </lineage>
</organism>
<keyword evidence="3" id="KW-1185">Reference proteome</keyword>
<reference evidence="2 3" key="1">
    <citation type="journal article" date="2015" name="Genome Biol. Evol.">
        <title>Phylogenomic analyses indicate that early fungi evolved digesting cell walls of algal ancestors of land plants.</title>
        <authorList>
            <person name="Chang Y."/>
            <person name="Wang S."/>
            <person name="Sekimoto S."/>
            <person name="Aerts A.L."/>
            <person name="Choi C."/>
            <person name="Clum A."/>
            <person name="LaButti K.M."/>
            <person name="Lindquist E.A."/>
            <person name="Yee Ngan C."/>
            <person name="Ohm R.A."/>
            <person name="Salamov A.A."/>
            <person name="Grigoriev I.V."/>
            <person name="Spatafora J.W."/>
            <person name="Berbee M.L."/>
        </authorList>
    </citation>
    <scope>NUCLEOTIDE SEQUENCE [LARGE SCALE GENOMIC DNA]</scope>
    <source>
        <strain evidence="2 3">NRRL 28638</strain>
    </source>
</reference>
<sequence>MSAETLSIHNTIPPTRRASKRFSFMNFSTPLDAKINSSIDSELSVLKNDINTSDKKQKTISRKSSTFSILSFKSNKAAQSAVDLTHTPETDHSKLQSNSETPSPSTTPSLSSASSESLPSSKSSSSSEINQNIPISPTQTHKPAKQPSKFKQVLAKFFKPKQQGSFSPSQLQRKTYTSTSVSRSKADFAKLYMDDDGTLDSADIDFNLATVEDFESAFNGYSYAAAPMRGTYHSSLKKLSDSPNRNLRQIVQIQSILKRLKSHPLNGTAFNFSSLPGDSVTPPNRDPDGPIIPRQVRVMMVPQRRASVGSSSTGFGQRSRASITRTYSNASSTPRKAGPGIVLQSKDSMKSWESINSPIF</sequence>
<dbReference type="Proteomes" id="UP000070444">
    <property type="component" value="Unassembled WGS sequence"/>
</dbReference>
<dbReference type="AlphaFoldDB" id="A0A137P404"/>
<feature type="compositionally biased region" description="Polar residues" evidence="1">
    <location>
        <begin position="308"/>
        <end position="334"/>
    </location>
</feature>